<name>A0A8J3DPL6_9HYPH</name>
<evidence type="ECO:0000313" key="4">
    <source>
        <dbReference type="EMBL" id="GHD14928.1"/>
    </source>
</evidence>
<reference evidence="4" key="2">
    <citation type="submission" date="2020-09" db="EMBL/GenBank/DDBJ databases">
        <authorList>
            <person name="Sun Q."/>
            <person name="Kim S."/>
        </authorList>
    </citation>
    <scope>NUCLEOTIDE SEQUENCE</scope>
    <source>
        <strain evidence="4">KCTC 42249</strain>
    </source>
</reference>
<feature type="domain" description="Kazal-like" evidence="3">
    <location>
        <begin position="41"/>
        <end position="91"/>
    </location>
</feature>
<dbReference type="AlphaFoldDB" id="A0A8J3DPL6"/>
<evidence type="ECO:0000259" key="3">
    <source>
        <dbReference type="PROSITE" id="PS51465"/>
    </source>
</evidence>
<organism evidence="4 5">
    <name type="scientific">Tianweitania populi</name>
    <dbReference type="NCBI Taxonomy" id="1607949"/>
    <lineage>
        <taxon>Bacteria</taxon>
        <taxon>Pseudomonadati</taxon>
        <taxon>Pseudomonadota</taxon>
        <taxon>Alphaproteobacteria</taxon>
        <taxon>Hyphomicrobiales</taxon>
        <taxon>Phyllobacteriaceae</taxon>
        <taxon>Tianweitania</taxon>
    </lineage>
</organism>
<feature type="signal peptide" evidence="2">
    <location>
        <begin position="1"/>
        <end position="30"/>
    </location>
</feature>
<gene>
    <name evidence="4" type="ORF">GCM10016234_21040</name>
</gene>
<sequence length="156" mass="16933">MALNRKPVGRFARIVVLGLTAFAASCTAGAVVYEAHTVPVRPGPPPRSDRICTREFAPVCGENRDDRRTFPNACEADAAGYRIAYGGECRRGPQSGPRPGFGLGYGPGPSRPPQSDRFCTREYRPVCARRGDRERTFGNACEADNAGFRIIDRGPC</sequence>
<dbReference type="EMBL" id="BMZQ01000002">
    <property type="protein sequence ID" value="GHD14928.1"/>
    <property type="molecule type" value="Genomic_DNA"/>
</dbReference>
<protein>
    <submittedName>
        <fullName evidence="4">Peptidase</fullName>
    </submittedName>
</protein>
<accession>A0A8J3DPL6</accession>
<dbReference type="InterPro" id="IPR002350">
    <property type="entry name" value="Kazal_dom"/>
</dbReference>
<comment type="caution">
    <text evidence="4">The sequence shown here is derived from an EMBL/GenBank/DDBJ whole genome shotgun (WGS) entry which is preliminary data.</text>
</comment>
<evidence type="ECO:0000313" key="5">
    <source>
        <dbReference type="Proteomes" id="UP000630142"/>
    </source>
</evidence>
<dbReference type="InterPro" id="IPR053265">
    <property type="entry name" value="Serpin"/>
</dbReference>
<dbReference type="PROSITE" id="PS51465">
    <property type="entry name" value="KAZAL_2"/>
    <property type="match status" value="1"/>
</dbReference>
<dbReference type="SUPFAM" id="SSF100895">
    <property type="entry name" value="Kazal-type serine protease inhibitors"/>
    <property type="match status" value="2"/>
</dbReference>
<dbReference type="Proteomes" id="UP000630142">
    <property type="component" value="Unassembled WGS sequence"/>
</dbReference>
<dbReference type="Pfam" id="PF07648">
    <property type="entry name" value="Kazal_2"/>
    <property type="match status" value="2"/>
</dbReference>
<dbReference type="CDD" id="cd00104">
    <property type="entry name" value="KAZAL_FS"/>
    <property type="match status" value="2"/>
</dbReference>
<dbReference type="Gene3D" id="3.30.60.30">
    <property type="match status" value="2"/>
</dbReference>
<dbReference type="PANTHER" id="PTHR21131">
    <property type="entry name" value="SERINE-TYPE ENDOPEPTIDASE INHIBITOR"/>
    <property type="match status" value="1"/>
</dbReference>
<keyword evidence="5" id="KW-1185">Reference proteome</keyword>
<dbReference type="InterPro" id="IPR036058">
    <property type="entry name" value="Kazal_dom_sf"/>
</dbReference>
<evidence type="ECO:0000256" key="1">
    <source>
        <dbReference type="SAM" id="MobiDB-lite"/>
    </source>
</evidence>
<dbReference type="SMART" id="SM00280">
    <property type="entry name" value="KAZAL"/>
    <property type="match status" value="2"/>
</dbReference>
<feature type="region of interest" description="Disordered" evidence="1">
    <location>
        <begin position="90"/>
        <end position="115"/>
    </location>
</feature>
<dbReference type="RefSeq" id="WP_189503621.1">
    <property type="nucleotide sequence ID" value="NZ_BMZQ01000002.1"/>
</dbReference>
<proteinExistence type="predicted"/>
<reference evidence="4" key="1">
    <citation type="journal article" date="2014" name="Int. J. Syst. Evol. Microbiol.">
        <title>Complete genome sequence of Corynebacterium casei LMG S-19264T (=DSM 44701T), isolated from a smear-ripened cheese.</title>
        <authorList>
            <consortium name="US DOE Joint Genome Institute (JGI-PGF)"/>
            <person name="Walter F."/>
            <person name="Albersmeier A."/>
            <person name="Kalinowski J."/>
            <person name="Ruckert C."/>
        </authorList>
    </citation>
    <scope>NUCLEOTIDE SEQUENCE</scope>
    <source>
        <strain evidence="4">KCTC 42249</strain>
    </source>
</reference>
<dbReference type="PANTHER" id="PTHR21131:SF0">
    <property type="entry name" value="GEO10195P1-RELATED"/>
    <property type="match status" value="1"/>
</dbReference>
<feature type="chain" id="PRO_5035263889" evidence="2">
    <location>
        <begin position="31"/>
        <end position="156"/>
    </location>
</feature>
<dbReference type="PROSITE" id="PS51257">
    <property type="entry name" value="PROKAR_LIPOPROTEIN"/>
    <property type="match status" value="1"/>
</dbReference>
<keyword evidence="2" id="KW-0732">Signal</keyword>
<evidence type="ECO:0000256" key="2">
    <source>
        <dbReference type="SAM" id="SignalP"/>
    </source>
</evidence>